<dbReference type="GO" id="GO:0006508">
    <property type="term" value="P:proteolysis"/>
    <property type="evidence" value="ECO:0007669"/>
    <property type="project" value="UniProtKB-KW"/>
</dbReference>
<dbReference type="CDD" id="cd08071">
    <property type="entry name" value="MPN_DUF2466"/>
    <property type="match status" value="1"/>
</dbReference>
<comment type="similarity">
    <text evidence="1 7">Belongs to the UPF0758 family.</text>
</comment>
<comment type="caution">
    <text evidence="9">The sequence shown here is derived from an EMBL/GenBank/DDBJ whole genome shotgun (WGS) entry which is preliminary data.</text>
</comment>
<evidence type="ECO:0000259" key="8">
    <source>
        <dbReference type="PROSITE" id="PS50249"/>
    </source>
</evidence>
<dbReference type="PANTHER" id="PTHR30471">
    <property type="entry name" value="DNA REPAIR PROTEIN RADC"/>
    <property type="match status" value="1"/>
</dbReference>
<keyword evidence="3" id="KW-0479">Metal-binding</keyword>
<keyword evidence="5" id="KW-0862">Zinc</keyword>
<evidence type="ECO:0000313" key="9">
    <source>
        <dbReference type="EMBL" id="MBU3828143.1"/>
    </source>
</evidence>
<protein>
    <submittedName>
        <fullName evidence="9">DNA repair protein RadC</fullName>
    </submittedName>
</protein>
<evidence type="ECO:0000313" key="10">
    <source>
        <dbReference type="Proteomes" id="UP000823844"/>
    </source>
</evidence>
<evidence type="ECO:0000256" key="1">
    <source>
        <dbReference type="ARBA" id="ARBA00010243"/>
    </source>
</evidence>
<proteinExistence type="inferred from homology"/>
<name>A0A9E2KR67_9LACO</name>
<dbReference type="PROSITE" id="PS01302">
    <property type="entry name" value="UPF0758"/>
    <property type="match status" value="1"/>
</dbReference>
<dbReference type="InterPro" id="IPR025657">
    <property type="entry name" value="RadC_JAB"/>
</dbReference>
<evidence type="ECO:0000256" key="2">
    <source>
        <dbReference type="ARBA" id="ARBA00022670"/>
    </source>
</evidence>
<dbReference type="GO" id="GO:0046872">
    <property type="term" value="F:metal ion binding"/>
    <property type="evidence" value="ECO:0007669"/>
    <property type="project" value="UniProtKB-KW"/>
</dbReference>
<evidence type="ECO:0000256" key="7">
    <source>
        <dbReference type="RuleBase" id="RU003797"/>
    </source>
</evidence>
<dbReference type="Pfam" id="PF04002">
    <property type="entry name" value="RadC"/>
    <property type="match status" value="1"/>
</dbReference>
<reference evidence="9" key="2">
    <citation type="submission" date="2021-04" db="EMBL/GenBank/DDBJ databases">
        <authorList>
            <person name="Gilroy R."/>
        </authorList>
    </citation>
    <scope>NUCLEOTIDE SEQUENCE</scope>
    <source>
        <strain evidence="9">F6-686</strain>
    </source>
</reference>
<keyword evidence="6" id="KW-0482">Metalloprotease</keyword>
<dbReference type="PROSITE" id="PS50249">
    <property type="entry name" value="MPN"/>
    <property type="match status" value="1"/>
</dbReference>
<dbReference type="GO" id="GO:0008237">
    <property type="term" value="F:metallopeptidase activity"/>
    <property type="evidence" value="ECO:0007669"/>
    <property type="project" value="UniProtKB-KW"/>
</dbReference>
<dbReference type="NCBIfam" id="TIGR00608">
    <property type="entry name" value="radc"/>
    <property type="match status" value="1"/>
</dbReference>
<feature type="domain" description="MPN" evidence="8">
    <location>
        <begin position="85"/>
        <end position="207"/>
    </location>
</feature>
<sequence>MKKEKANHYMLDTDRELFIDLLEKLQEEGIENLTDLANKIKELRLYSFTDLCNYISGPNCNNSIAQTIEELIDRLRLTEPKRDPIFTSSHEVGNYLVNKLTGRKQEEFWAFYIDNSNHIVAEKKISQGTLDRAIVHPRDVFRWACIFNCASIIIAHNHPSGKLLPSQNDFKVTKDLAKVANLMKINLLDHFILGKGHYLSMKENELF</sequence>
<evidence type="ECO:0000256" key="3">
    <source>
        <dbReference type="ARBA" id="ARBA00022723"/>
    </source>
</evidence>
<dbReference type="EMBL" id="JAHLFT010000039">
    <property type="protein sequence ID" value="MBU3828143.1"/>
    <property type="molecule type" value="Genomic_DNA"/>
</dbReference>
<evidence type="ECO:0000256" key="6">
    <source>
        <dbReference type="ARBA" id="ARBA00023049"/>
    </source>
</evidence>
<dbReference type="Proteomes" id="UP000823844">
    <property type="component" value="Unassembled WGS sequence"/>
</dbReference>
<dbReference type="PANTHER" id="PTHR30471:SF3">
    <property type="entry name" value="UPF0758 PROTEIN YEES-RELATED"/>
    <property type="match status" value="1"/>
</dbReference>
<keyword evidence="2" id="KW-0645">Protease</keyword>
<dbReference type="InterPro" id="IPR020891">
    <property type="entry name" value="UPF0758_CS"/>
</dbReference>
<dbReference type="AlphaFoldDB" id="A0A9E2KR67"/>
<organism evidence="9 10">
    <name type="scientific">Candidatus Lactobacillus pullistercoris</name>
    <dbReference type="NCBI Taxonomy" id="2838636"/>
    <lineage>
        <taxon>Bacteria</taxon>
        <taxon>Bacillati</taxon>
        <taxon>Bacillota</taxon>
        <taxon>Bacilli</taxon>
        <taxon>Lactobacillales</taxon>
        <taxon>Lactobacillaceae</taxon>
        <taxon>Lactobacillus</taxon>
    </lineage>
</organism>
<evidence type="ECO:0000256" key="4">
    <source>
        <dbReference type="ARBA" id="ARBA00022801"/>
    </source>
</evidence>
<evidence type="ECO:0000256" key="5">
    <source>
        <dbReference type="ARBA" id="ARBA00022833"/>
    </source>
</evidence>
<dbReference type="InterPro" id="IPR037518">
    <property type="entry name" value="MPN"/>
</dbReference>
<dbReference type="InterPro" id="IPR001405">
    <property type="entry name" value="UPF0758"/>
</dbReference>
<dbReference type="Gene3D" id="3.40.140.10">
    <property type="entry name" value="Cytidine Deaminase, domain 2"/>
    <property type="match status" value="1"/>
</dbReference>
<reference evidence="9" key="1">
    <citation type="journal article" date="2021" name="PeerJ">
        <title>Extensive microbial diversity within the chicken gut microbiome revealed by metagenomics and culture.</title>
        <authorList>
            <person name="Gilroy R."/>
            <person name="Ravi A."/>
            <person name="Getino M."/>
            <person name="Pursley I."/>
            <person name="Horton D.L."/>
            <person name="Alikhan N.F."/>
            <person name="Baker D."/>
            <person name="Gharbi K."/>
            <person name="Hall N."/>
            <person name="Watson M."/>
            <person name="Adriaenssens E.M."/>
            <person name="Foster-Nyarko E."/>
            <person name="Jarju S."/>
            <person name="Secka A."/>
            <person name="Antonio M."/>
            <person name="Oren A."/>
            <person name="Chaudhuri R.R."/>
            <person name="La Ragione R."/>
            <person name="Hildebrand F."/>
            <person name="Pallen M.J."/>
        </authorList>
    </citation>
    <scope>NUCLEOTIDE SEQUENCE</scope>
    <source>
        <strain evidence="9">F6-686</strain>
    </source>
</reference>
<accession>A0A9E2KR67</accession>
<keyword evidence="4" id="KW-0378">Hydrolase</keyword>
<gene>
    <name evidence="9" type="primary">radC</name>
    <name evidence="9" type="ORF">H9806_03185</name>
</gene>